<dbReference type="SUPFAM" id="SSF56436">
    <property type="entry name" value="C-type lectin-like"/>
    <property type="match status" value="2"/>
</dbReference>
<evidence type="ECO:0000256" key="1">
    <source>
        <dbReference type="SAM" id="SignalP"/>
    </source>
</evidence>
<dbReference type="InterPro" id="IPR016186">
    <property type="entry name" value="C-type_lectin-like/link_sf"/>
</dbReference>
<dbReference type="CDD" id="cd00037">
    <property type="entry name" value="CLECT"/>
    <property type="match status" value="2"/>
</dbReference>
<dbReference type="Pfam" id="PF00059">
    <property type="entry name" value="Lectin_C"/>
    <property type="match status" value="1"/>
</dbReference>
<comment type="caution">
    <text evidence="3">The sequence shown here is derived from an EMBL/GenBank/DDBJ whole genome shotgun (WGS) entry which is preliminary data.</text>
</comment>
<dbReference type="PROSITE" id="PS50041">
    <property type="entry name" value="C_TYPE_LECTIN_2"/>
    <property type="match status" value="1"/>
</dbReference>
<feature type="chain" id="PRO_5044848769" description="C-type lectin domain-containing protein" evidence="1">
    <location>
        <begin position="18"/>
        <end position="309"/>
    </location>
</feature>
<accession>A0ABD0TH31</accession>
<proteinExistence type="predicted"/>
<evidence type="ECO:0000313" key="3">
    <source>
        <dbReference type="EMBL" id="KAL0842355.1"/>
    </source>
</evidence>
<dbReference type="EMBL" id="JBEDNZ010000005">
    <property type="protein sequence ID" value="KAL0842355.1"/>
    <property type="molecule type" value="Genomic_DNA"/>
</dbReference>
<dbReference type="Gene3D" id="3.10.100.10">
    <property type="entry name" value="Mannose-Binding Protein A, subunit A"/>
    <property type="match status" value="2"/>
</dbReference>
<protein>
    <recommendedName>
        <fullName evidence="2">C-type lectin domain-containing protein</fullName>
    </recommendedName>
</protein>
<evidence type="ECO:0000259" key="2">
    <source>
        <dbReference type="PROSITE" id="PS50041"/>
    </source>
</evidence>
<evidence type="ECO:0000313" key="4">
    <source>
        <dbReference type="Proteomes" id="UP001549921"/>
    </source>
</evidence>
<dbReference type="InterPro" id="IPR001304">
    <property type="entry name" value="C-type_lectin-like"/>
</dbReference>
<name>A0ABD0TH31_LOXSC</name>
<sequence>MGRCALLFIIFAYTASGLPDQKRYREDYVYSADTDAFYKLHVDGASHDKAASICQAEGADLMVPTSIQQIAQVHGMLKQFPDIGDYVWVGDDGEAHESAEETPLINLQPEENDKEGEWYKPREYLVLSRAGEIETYLSGWQPLPFVCKVDAKSAPYDSNCDVYATGYEYKQTVGSCYKIPNVALSWNAAFAECKAEGAHLVVLNSEAERDVVKTMMNAAPRLRDSYHSSYYIAGIRANKPTDGTPRVFRTIFNQTLEEAGYSEWADTEPNNLFDSEYCGSLFEVDGKYNDHNCANQYGFICEKEKRIVS</sequence>
<dbReference type="InterPro" id="IPR016187">
    <property type="entry name" value="CTDL_fold"/>
</dbReference>
<dbReference type="PANTHER" id="PTHR22803">
    <property type="entry name" value="MANNOSE, PHOSPHOLIPASE, LECTIN RECEPTOR RELATED"/>
    <property type="match status" value="1"/>
</dbReference>
<dbReference type="InterPro" id="IPR050111">
    <property type="entry name" value="C-type_lectin/snaclec_domain"/>
</dbReference>
<dbReference type="AlphaFoldDB" id="A0ABD0TH31"/>
<feature type="signal peptide" evidence="1">
    <location>
        <begin position="1"/>
        <end position="17"/>
    </location>
</feature>
<keyword evidence="1" id="KW-0732">Signal</keyword>
<dbReference type="Proteomes" id="UP001549921">
    <property type="component" value="Unassembled WGS sequence"/>
</dbReference>
<dbReference type="SMART" id="SM00034">
    <property type="entry name" value="CLECT"/>
    <property type="match status" value="1"/>
</dbReference>
<gene>
    <name evidence="3" type="ORF">ABMA28_014476</name>
</gene>
<reference evidence="3 4" key="1">
    <citation type="submission" date="2024-06" db="EMBL/GenBank/DDBJ databases">
        <title>A chromosome-level genome assembly of beet webworm, Loxostege sticticalis.</title>
        <authorList>
            <person name="Zhang Y."/>
        </authorList>
    </citation>
    <scope>NUCLEOTIDE SEQUENCE [LARGE SCALE GENOMIC DNA]</scope>
    <source>
        <strain evidence="3">AQ028</strain>
        <tissue evidence="3">Male pupae</tissue>
    </source>
</reference>
<feature type="domain" description="C-type lectin" evidence="2">
    <location>
        <begin position="172"/>
        <end position="302"/>
    </location>
</feature>
<organism evidence="3 4">
    <name type="scientific">Loxostege sticticalis</name>
    <name type="common">Beet webworm moth</name>
    <dbReference type="NCBI Taxonomy" id="481309"/>
    <lineage>
        <taxon>Eukaryota</taxon>
        <taxon>Metazoa</taxon>
        <taxon>Ecdysozoa</taxon>
        <taxon>Arthropoda</taxon>
        <taxon>Hexapoda</taxon>
        <taxon>Insecta</taxon>
        <taxon>Pterygota</taxon>
        <taxon>Neoptera</taxon>
        <taxon>Endopterygota</taxon>
        <taxon>Lepidoptera</taxon>
        <taxon>Glossata</taxon>
        <taxon>Ditrysia</taxon>
        <taxon>Pyraloidea</taxon>
        <taxon>Crambidae</taxon>
        <taxon>Pyraustinae</taxon>
        <taxon>Loxostege</taxon>
    </lineage>
</organism>